<dbReference type="OrthoDB" id="7469880at2"/>
<evidence type="ECO:0000313" key="2">
    <source>
        <dbReference type="EMBL" id="PWE56456.1"/>
    </source>
</evidence>
<reference evidence="2 3" key="1">
    <citation type="submission" date="2018-05" db="EMBL/GenBank/DDBJ databases">
        <title>The draft genome of strain NS-104.</title>
        <authorList>
            <person name="Hang P."/>
            <person name="Jiang J."/>
        </authorList>
    </citation>
    <scope>NUCLEOTIDE SEQUENCE [LARGE SCALE GENOMIC DNA]</scope>
    <source>
        <strain evidence="2 3">NS-104</strain>
    </source>
</reference>
<keyword evidence="3" id="KW-1185">Reference proteome</keyword>
<dbReference type="InterPro" id="IPR035437">
    <property type="entry name" value="SNase_OB-fold_sf"/>
</dbReference>
<dbReference type="AlphaFoldDB" id="A0A2U2DT05"/>
<evidence type="ECO:0008006" key="4">
    <source>
        <dbReference type="Google" id="ProtNLM"/>
    </source>
</evidence>
<proteinExistence type="predicted"/>
<accession>A0A2U2DT05</accession>
<dbReference type="Proteomes" id="UP000245252">
    <property type="component" value="Unassembled WGS sequence"/>
</dbReference>
<protein>
    <recommendedName>
        <fullName evidence="4">Nuclease</fullName>
    </recommendedName>
</protein>
<dbReference type="SUPFAM" id="SSF50199">
    <property type="entry name" value="Staphylococcal nuclease"/>
    <property type="match status" value="1"/>
</dbReference>
<gene>
    <name evidence="2" type="ORF">DEM27_08665</name>
</gene>
<feature type="region of interest" description="Disordered" evidence="1">
    <location>
        <begin position="1"/>
        <end position="23"/>
    </location>
</feature>
<evidence type="ECO:0000256" key="1">
    <source>
        <dbReference type="SAM" id="MobiDB-lite"/>
    </source>
</evidence>
<evidence type="ECO:0000313" key="3">
    <source>
        <dbReference type="Proteomes" id="UP000245252"/>
    </source>
</evidence>
<name>A0A2U2DT05_9HYPH</name>
<dbReference type="Gene3D" id="2.40.50.90">
    <property type="match status" value="1"/>
</dbReference>
<sequence length="239" mass="26027">MAKAKGGARRKTTGRRSKAPRTSKRAWPWLALTVLTAGGLYAYEHRTDWLPQTPSQIVVFKKEAEQRKETSPEKTASISRKTVVEERALPQASRAGTKTQKDVAAIPVPQERKLDEPLAGEGYKAHFAYCGTTGLKNCVVDGATFWHRGMKIRLAGIDAPGMHQAGCDDERRRGFAAAVKLKEFLNAGPFDLAPAGGEDGEGKDDKFRILTRGGKSLADELLSLGLARPKSGARAKPWC</sequence>
<dbReference type="RefSeq" id="WP_109457831.1">
    <property type="nucleotide sequence ID" value="NZ_QFBC01000003.1"/>
</dbReference>
<comment type="caution">
    <text evidence="2">The sequence shown here is derived from an EMBL/GenBank/DDBJ whole genome shotgun (WGS) entry which is preliminary data.</text>
</comment>
<organism evidence="2 3">
    <name type="scientific">Metarhizobium album</name>
    <dbReference type="NCBI Taxonomy" id="2182425"/>
    <lineage>
        <taxon>Bacteria</taxon>
        <taxon>Pseudomonadati</taxon>
        <taxon>Pseudomonadota</taxon>
        <taxon>Alphaproteobacteria</taxon>
        <taxon>Hyphomicrobiales</taxon>
        <taxon>Rhizobiaceae</taxon>
        <taxon>Metarhizobium</taxon>
    </lineage>
</organism>
<dbReference type="EMBL" id="QFBC01000003">
    <property type="protein sequence ID" value="PWE56456.1"/>
    <property type="molecule type" value="Genomic_DNA"/>
</dbReference>